<sequence length="157" mass="17249">MAVPIQQLTNHVDDSVGPKYQPPWEFLPTDTNTGVGGKYIYIGYILGDSNPVTSINFVAYNEQQSNPPSGWQWTGQDLKQGAGGKYIYMVWKIGETGNKPITALQLLVTNQSTPPAITGYTSINQDLNQGAGGPYIWPYYSTTISMQKKVEAILTKT</sequence>
<organism evidence="2 3">
    <name type="scientific">Mesorhizobium robiniae</name>
    <dbReference type="NCBI Taxonomy" id="559315"/>
    <lineage>
        <taxon>Bacteria</taxon>
        <taxon>Pseudomonadati</taxon>
        <taxon>Pseudomonadota</taxon>
        <taxon>Alphaproteobacteria</taxon>
        <taxon>Hyphomicrobiales</taxon>
        <taxon>Phyllobacteriaceae</taxon>
        <taxon>Mesorhizobium</taxon>
    </lineage>
</organism>
<evidence type="ECO:0000259" key="1">
    <source>
        <dbReference type="PROSITE" id="PS51498"/>
    </source>
</evidence>
<evidence type="ECO:0000313" key="3">
    <source>
        <dbReference type="Proteomes" id="UP001549204"/>
    </source>
</evidence>
<reference evidence="2 3" key="1">
    <citation type="submission" date="2024-06" db="EMBL/GenBank/DDBJ databases">
        <title>Genomic Encyclopedia of Type Strains, Phase IV (KMG-IV): sequencing the most valuable type-strain genomes for metagenomic binning, comparative biology and taxonomic classification.</title>
        <authorList>
            <person name="Goeker M."/>
        </authorList>
    </citation>
    <scope>NUCLEOTIDE SEQUENCE [LARGE SCALE GENOMIC DNA]</scope>
    <source>
        <strain evidence="2 3">DSM 100022</strain>
    </source>
</reference>
<proteinExistence type="predicted"/>
<dbReference type="RefSeq" id="WP_006205731.1">
    <property type="nucleotide sequence ID" value="NZ_JBEPMC010000019.1"/>
</dbReference>
<accession>A0ABV2GZ47</accession>
<dbReference type="Gene3D" id="2.100.10.50">
    <property type="match status" value="1"/>
</dbReference>
<gene>
    <name evidence="2" type="ORF">ABID19_006623</name>
</gene>
<feature type="domain" description="MABP" evidence="1">
    <location>
        <begin position="2"/>
        <end position="144"/>
    </location>
</feature>
<dbReference type="PROSITE" id="PS51498">
    <property type="entry name" value="MABP"/>
    <property type="match status" value="1"/>
</dbReference>
<dbReference type="Proteomes" id="UP001549204">
    <property type="component" value="Unassembled WGS sequence"/>
</dbReference>
<dbReference type="InterPro" id="IPR023341">
    <property type="entry name" value="MABP"/>
</dbReference>
<evidence type="ECO:0000313" key="2">
    <source>
        <dbReference type="EMBL" id="MET3583558.1"/>
    </source>
</evidence>
<dbReference type="EMBL" id="JBEPMC010000019">
    <property type="protein sequence ID" value="MET3583558.1"/>
    <property type="molecule type" value="Genomic_DNA"/>
</dbReference>
<name>A0ABV2GZ47_9HYPH</name>
<comment type="caution">
    <text evidence="2">The sequence shown here is derived from an EMBL/GenBank/DDBJ whole genome shotgun (WGS) entry which is preliminary data.</text>
</comment>
<protein>
    <recommendedName>
        <fullName evidence="1">MABP domain-containing protein</fullName>
    </recommendedName>
</protein>
<keyword evidence="3" id="KW-1185">Reference proteome</keyword>